<sequence>MLKEFKEFVMRGNVVDLAVAVIIGAALNQMVSSLTTNLINPLLGLFVGKINFSYLSFTVGAAEFKIGNFINDIINFLITAFVIFLVVKALNKLNAMSRRKADEAAEAEPEVPQDEIYLKEIRDLLKAQNDTKQ</sequence>
<keyword evidence="7 10" id="KW-0406">Ion transport</keyword>
<evidence type="ECO:0000256" key="7">
    <source>
        <dbReference type="ARBA" id="ARBA00023065"/>
    </source>
</evidence>
<evidence type="ECO:0000313" key="12">
    <source>
        <dbReference type="Proteomes" id="UP001597267"/>
    </source>
</evidence>
<keyword evidence="9 10" id="KW-0407">Ion channel</keyword>
<evidence type="ECO:0000256" key="5">
    <source>
        <dbReference type="ARBA" id="ARBA00022692"/>
    </source>
</evidence>
<comment type="similarity">
    <text evidence="2 10">Belongs to the MscL family.</text>
</comment>
<evidence type="ECO:0000256" key="9">
    <source>
        <dbReference type="ARBA" id="ARBA00023303"/>
    </source>
</evidence>
<evidence type="ECO:0000256" key="3">
    <source>
        <dbReference type="ARBA" id="ARBA00022448"/>
    </source>
</evidence>
<evidence type="ECO:0000256" key="2">
    <source>
        <dbReference type="ARBA" id="ARBA00007254"/>
    </source>
</evidence>
<dbReference type="RefSeq" id="WP_125714663.1">
    <property type="nucleotide sequence ID" value="NZ_JBHTOP010000001.1"/>
</dbReference>
<keyword evidence="5 10" id="KW-0812">Transmembrane</keyword>
<reference evidence="12" key="1">
    <citation type="journal article" date="2019" name="Int. J. Syst. Evol. Microbiol.">
        <title>The Global Catalogue of Microorganisms (GCM) 10K type strain sequencing project: providing services to taxonomists for standard genome sequencing and annotation.</title>
        <authorList>
            <consortium name="The Broad Institute Genomics Platform"/>
            <consortium name="The Broad Institute Genome Sequencing Center for Infectious Disease"/>
            <person name="Wu L."/>
            <person name="Ma J."/>
        </authorList>
    </citation>
    <scope>NUCLEOTIDE SEQUENCE [LARGE SCALE GENOMIC DNA]</scope>
    <source>
        <strain evidence="12">CCM 8896</strain>
    </source>
</reference>
<keyword evidence="8 10" id="KW-0472">Membrane</keyword>
<comment type="subcellular location">
    <subcellularLocation>
        <location evidence="1 10">Cell membrane</location>
        <topology evidence="1 10">Multi-pass membrane protein</topology>
    </subcellularLocation>
</comment>
<dbReference type="InterPro" id="IPR036019">
    <property type="entry name" value="MscL_channel"/>
</dbReference>
<gene>
    <name evidence="10 11" type="primary">mscL</name>
    <name evidence="11" type="ORF">ACFQ5M_00415</name>
</gene>
<dbReference type="InterPro" id="IPR037673">
    <property type="entry name" value="MSC/AndL"/>
</dbReference>
<keyword evidence="6 10" id="KW-1133">Transmembrane helix</keyword>
<protein>
    <recommendedName>
        <fullName evidence="10">Large-conductance mechanosensitive channel</fullName>
    </recommendedName>
</protein>
<dbReference type="HAMAP" id="MF_00115">
    <property type="entry name" value="MscL"/>
    <property type="match status" value="1"/>
</dbReference>
<organism evidence="11 12">
    <name type="scientific">Agrilactobacillus yilanensis</name>
    <dbReference type="NCBI Taxonomy" id="2485997"/>
    <lineage>
        <taxon>Bacteria</taxon>
        <taxon>Bacillati</taxon>
        <taxon>Bacillota</taxon>
        <taxon>Bacilli</taxon>
        <taxon>Lactobacillales</taxon>
        <taxon>Lactobacillaceae</taxon>
        <taxon>Agrilactobacillus</taxon>
    </lineage>
</organism>
<feature type="transmembrane region" description="Helical" evidence="10">
    <location>
        <begin position="73"/>
        <end position="90"/>
    </location>
</feature>
<dbReference type="Proteomes" id="UP001597267">
    <property type="component" value="Unassembled WGS sequence"/>
</dbReference>
<comment type="caution">
    <text evidence="11">The sequence shown here is derived from an EMBL/GenBank/DDBJ whole genome shotgun (WGS) entry which is preliminary data.</text>
</comment>
<dbReference type="NCBIfam" id="TIGR00220">
    <property type="entry name" value="mscL"/>
    <property type="match status" value="1"/>
</dbReference>
<dbReference type="PANTHER" id="PTHR30266">
    <property type="entry name" value="MECHANOSENSITIVE CHANNEL MSCL"/>
    <property type="match status" value="1"/>
</dbReference>
<dbReference type="InterPro" id="IPR001185">
    <property type="entry name" value="MS_channel"/>
</dbReference>
<keyword evidence="4 10" id="KW-1003">Cell membrane</keyword>
<evidence type="ECO:0000256" key="1">
    <source>
        <dbReference type="ARBA" id="ARBA00004651"/>
    </source>
</evidence>
<dbReference type="PRINTS" id="PR01264">
    <property type="entry name" value="MECHCHANNEL"/>
</dbReference>
<accession>A0ABW4J4P8</accession>
<keyword evidence="3 10" id="KW-0813">Transport</keyword>
<evidence type="ECO:0000256" key="4">
    <source>
        <dbReference type="ARBA" id="ARBA00022475"/>
    </source>
</evidence>
<comment type="subunit">
    <text evidence="10">Homopentamer.</text>
</comment>
<keyword evidence="12" id="KW-1185">Reference proteome</keyword>
<evidence type="ECO:0000313" key="11">
    <source>
        <dbReference type="EMBL" id="MFD1670553.1"/>
    </source>
</evidence>
<proteinExistence type="inferred from homology"/>
<dbReference type="EMBL" id="JBHTOP010000001">
    <property type="protein sequence ID" value="MFD1670553.1"/>
    <property type="molecule type" value="Genomic_DNA"/>
</dbReference>
<evidence type="ECO:0000256" key="8">
    <source>
        <dbReference type="ARBA" id="ARBA00023136"/>
    </source>
</evidence>
<dbReference type="PANTHER" id="PTHR30266:SF2">
    <property type="entry name" value="LARGE-CONDUCTANCE MECHANOSENSITIVE CHANNEL"/>
    <property type="match status" value="1"/>
</dbReference>
<evidence type="ECO:0000256" key="6">
    <source>
        <dbReference type="ARBA" id="ARBA00022989"/>
    </source>
</evidence>
<dbReference type="SUPFAM" id="SSF81330">
    <property type="entry name" value="Gated mechanosensitive channel"/>
    <property type="match status" value="1"/>
</dbReference>
<dbReference type="Pfam" id="PF01741">
    <property type="entry name" value="MscL"/>
    <property type="match status" value="1"/>
</dbReference>
<dbReference type="Gene3D" id="1.10.1200.120">
    <property type="entry name" value="Large-conductance mechanosensitive channel, MscL, domain 1"/>
    <property type="match status" value="1"/>
</dbReference>
<name>A0ABW4J4P8_9LACO</name>
<comment type="function">
    <text evidence="10">Channel that opens in response to stretch forces in the membrane lipid bilayer. May participate in the regulation of osmotic pressure changes within the cell.</text>
</comment>
<dbReference type="InterPro" id="IPR019823">
    <property type="entry name" value="Mechanosensitive_channel_CS"/>
</dbReference>
<feature type="transmembrane region" description="Helical" evidence="10">
    <location>
        <begin position="12"/>
        <end position="31"/>
    </location>
</feature>
<dbReference type="PROSITE" id="PS01327">
    <property type="entry name" value="MSCL"/>
    <property type="match status" value="1"/>
</dbReference>
<evidence type="ECO:0000256" key="10">
    <source>
        <dbReference type="HAMAP-Rule" id="MF_00115"/>
    </source>
</evidence>